<proteinExistence type="inferred from homology"/>
<dbReference type="RefSeq" id="WP_114278071.1">
    <property type="nucleotide sequence ID" value="NZ_QPJY01000001.1"/>
</dbReference>
<comment type="similarity">
    <text evidence="1 8">Belongs to the SOS response-associated peptidase family.</text>
</comment>
<evidence type="ECO:0000256" key="7">
    <source>
        <dbReference type="ARBA" id="ARBA00023239"/>
    </source>
</evidence>
<evidence type="ECO:0000256" key="5">
    <source>
        <dbReference type="ARBA" id="ARBA00023124"/>
    </source>
</evidence>
<reference evidence="9 10" key="1">
    <citation type="submission" date="2018-07" db="EMBL/GenBank/DDBJ databases">
        <title>Genomic Encyclopedia of Type Strains, Phase IV (KMG-IV): sequencing the most valuable type-strain genomes for metagenomic binning, comparative biology and taxonomic classification.</title>
        <authorList>
            <person name="Goeker M."/>
        </authorList>
    </citation>
    <scope>NUCLEOTIDE SEQUENCE [LARGE SCALE GENOMIC DNA]</scope>
    <source>
        <strain evidence="9 10">DSM 26407</strain>
    </source>
</reference>
<gene>
    <name evidence="9" type="ORF">DFQ59_101503</name>
</gene>
<comment type="caution">
    <text evidence="9">The sequence shown here is derived from an EMBL/GenBank/DDBJ whole genome shotgun (WGS) entry which is preliminary data.</text>
</comment>
<protein>
    <recommendedName>
        <fullName evidence="8">Abasic site processing protein</fullName>
        <ecNumber evidence="8">3.4.-.-</ecNumber>
    </recommendedName>
</protein>
<keyword evidence="7" id="KW-0456">Lyase</keyword>
<dbReference type="PANTHER" id="PTHR13604:SF0">
    <property type="entry name" value="ABASIC SITE PROCESSING PROTEIN HMCES"/>
    <property type="match status" value="1"/>
</dbReference>
<dbReference type="EC" id="3.4.-.-" evidence="8"/>
<evidence type="ECO:0000256" key="2">
    <source>
        <dbReference type="ARBA" id="ARBA00022670"/>
    </source>
</evidence>
<keyword evidence="3" id="KW-0227">DNA damage</keyword>
<keyword evidence="2 8" id="KW-0645">Protease</keyword>
<dbReference type="GO" id="GO:0016829">
    <property type="term" value="F:lyase activity"/>
    <property type="evidence" value="ECO:0007669"/>
    <property type="project" value="UniProtKB-KW"/>
</dbReference>
<keyword evidence="4 8" id="KW-0378">Hydrolase</keyword>
<evidence type="ECO:0000313" key="10">
    <source>
        <dbReference type="Proteomes" id="UP000252707"/>
    </source>
</evidence>
<dbReference type="EMBL" id="QPJY01000001">
    <property type="protein sequence ID" value="RCX33204.1"/>
    <property type="molecule type" value="Genomic_DNA"/>
</dbReference>
<dbReference type="InterPro" id="IPR036590">
    <property type="entry name" value="SRAP-like"/>
</dbReference>
<dbReference type="SUPFAM" id="SSF143081">
    <property type="entry name" value="BB1717-like"/>
    <property type="match status" value="1"/>
</dbReference>
<accession>A0A369CMY5</accession>
<dbReference type="GO" id="GO:0106300">
    <property type="term" value="P:protein-DNA covalent cross-linking repair"/>
    <property type="evidence" value="ECO:0007669"/>
    <property type="project" value="InterPro"/>
</dbReference>
<keyword evidence="6" id="KW-0238">DNA-binding</keyword>
<evidence type="ECO:0000313" key="9">
    <source>
        <dbReference type="EMBL" id="RCX33204.1"/>
    </source>
</evidence>
<keyword evidence="5" id="KW-0190">Covalent protein-DNA linkage</keyword>
<organism evidence="9 10">
    <name type="scientific">Thioalbus denitrificans</name>
    <dbReference type="NCBI Taxonomy" id="547122"/>
    <lineage>
        <taxon>Bacteria</taxon>
        <taxon>Pseudomonadati</taxon>
        <taxon>Pseudomonadota</taxon>
        <taxon>Gammaproteobacteria</taxon>
        <taxon>Chromatiales</taxon>
        <taxon>Ectothiorhodospiraceae</taxon>
        <taxon>Thioalbus</taxon>
    </lineage>
</organism>
<evidence type="ECO:0000256" key="1">
    <source>
        <dbReference type="ARBA" id="ARBA00008136"/>
    </source>
</evidence>
<dbReference type="InterPro" id="IPR003738">
    <property type="entry name" value="SRAP"/>
</dbReference>
<evidence type="ECO:0000256" key="3">
    <source>
        <dbReference type="ARBA" id="ARBA00022763"/>
    </source>
</evidence>
<dbReference type="Proteomes" id="UP000252707">
    <property type="component" value="Unassembled WGS sequence"/>
</dbReference>
<evidence type="ECO:0000256" key="6">
    <source>
        <dbReference type="ARBA" id="ARBA00023125"/>
    </source>
</evidence>
<keyword evidence="10" id="KW-1185">Reference proteome</keyword>
<evidence type="ECO:0000256" key="8">
    <source>
        <dbReference type="RuleBase" id="RU364100"/>
    </source>
</evidence>
<dbReference type="AlphaFoldDB" id="A0A369CMY5"/>
<dbReference type="GO" id="GO:0006508">
    <property type="term" value="P:proteolysis"/>
    <property type="evidence" value="ECO:0007669"/>
    <property type="project" value="UniProtKB-KW"/>
</dbReference>
<dbReference type="OrthoDB" id="6192129at2"/>
<evidence type="ECO:0000256" key="4">
    <source>
        <dbReference type="ARBA" id="ARBA00022801"/>
    </source>
</evidence>
<dbReference type="Gene3D" id="3.90.1680.10">
    <property type="entry name" value="SOS response associated peptidase-like"/>
    <property type="match status" value="1"/>
</dbReference>
<dbReference type="GO" id="GO:0003697">
    <property type="term" value="F:single-stranded DNA binding"/>
    <property type="evidence" value="ECO:0007669"/>
    <property type="project" value="InterPro"/>
</dbReference>
<dbReference type="GO" id="GO:0008233">
    <property type="term" value="F:peptidase activity"/>
    <property type="evidence" value="ECO:0007669"/>
    <property type="project" value="UniProtKB-KW"/>
</dbReference>
<sequence>MCGRFYLDVPGEVLMEHFGLAAAPELAPRYNIAPTQAVAAVRAGSGGRELVRLRWGLVPAWAKGGRSPYRLINARAETVADRPAFRDAFRRRRCLVPASGFYEWQARPDGRQPWAISAGPGPVFAIAGLWERWEGEGRVVESCTLLVTEANAAVRPIHDRMPVILAPEDYAAWLDPRAQDPARLATLLRPCPAEGMRAWRVGRRVNSPANDDPGCLEPLA</sequence>
<name>A0A369CMY5_9GAMM</name>
<dbReference type="Pfam" id="PF02586">
    <property type="entry name" value="SRAP"/>
    <property type="match status" value="1"/>
</dbReference>
<dbReference type="PANTHER" id="PTHR13604">
    <property type="entry name" value="DC12-RELATED"/>
    <property type="match status" value="1"/>
</dbReference>